<evidence type="ECO:0000256" key="3">
    <source>
        <dbReference type="ARBA" id="ARBA00007275"/>
    </source>
</evidence>
<comment type="cofactor">
    <cofactor evidence="2">
        <name>Mg(2+)</name>
        <dbReference type="ChEBI" id="CHEBI:18420"/>
    </cofactor>
</comment>
<name>A0ABT5L3T3_9ALTE</name>
<evidence type="ECO:0000256" key="5">
    <source>
        <dbReference type="ARBA" id="ARBA00022801"/>
    </source>
</evidence>
<gene>
    <name evidence="9" type="ORF">OIK42_13120</name>
</gene>
<evidence type="ECO:0000313" key="10">
    <source>
        <dbReference type="Proteomes" id="UP001218788"/>
    </source>
</evidence>
<evidence type="ECO:0000256" key="6">
    <source>
        <dbReference type="ARBA" id="ARBA00032162"/>
    </source>
</evidence>
<organism evidence="9 10">
    <name type="scientific">Alteromonas gilva</name>
    <dbReference type="NCBI Taxonomy" id="2987522"/>
    <lineage>
        <taxon>Bacteria</taxon>
        <taxon>Pseudomonadati</taxon>
        <taxon>Pseudomonadota</taxon>
        <taxon>Gammaproteobacteria</taxon>
        <taxon>Alteromonadales</taxon>
        <taxon>Alteromonadaceae</taxon>
        <taxon>Alteromonas/Salinimonas group</taxon>
        <taxon>Alteromonas</taxon>
    </lineage>
</organism>
<evidence type="ECO:0000259" key="8">
    <source>
        <dbReference type="PROSITE" id="PS51462"/>
    </source>
</evidence>
<dbReference type="PANTHER" id="PTHR11839:SF18">
    <property type="entry name" value="NUDIX HYDROLASE DOMAIN-CONTAINING PROTEIN"/>
    <property type="match status" value="1"/>
</dbReference>
<comment type="similarity">
    <text evidence="3">Belongs to the Nudix hydrolase family. NudK subfamily.</text>
</comment>
<dbReference type="GO" id="GO:0016787">
    <property type="term" value="F:hydrolase activity"/>
    <property type="evidence" value="ECO:0007669"/>
    <property type="project" value="UniProtKB-KW"/>
</dbReference>
<feature type="domain" description="Nudix hydrolase" evidence="8">
    <location>
        <begin position="44"/>
        <end position="175"/>
    </location>
</feature>
<evidence type="ECO:0000313" key="9">
    <source>
        <dbReference type="EMBL" id="MDC8831700.1"/>
    </source>
</evidence>
<dbReference type="SUPFAM" id="SSF55811">
    <property type="entry name" value="Nudix"/>
    <property type="match status" value="1"/>
</dbReference>
<reference evidence="9 10" key="1">
    <citation type="submission" date="2022-10" db="EMBL/GenBank/DDBJ databases">
        <title>Alteromonas sp. chi3 Genome sequencing.</title>
        <authorList>
            <person name="Park S."/>
        </authorList>
    </citation>
    <scope>NUCLEOTIDE SEQUENCE [LARGE SCALE GENOMIC DNA]</scope>
    <source>
        <strain evidence="10">chi3</strain>
    </source>
</reference>
<keyword evidence="10" id="KW-1185">Reference proteome</keyword>
<proteinExistence type="inferred from homology"/>
<comment type="caution">
    <text evidence="9">The sequence shown here is derived from an EMBL/GenBank/DDBJ whole genome shotgun (WGS) entry which is preliminary data.</text>
</comment>
<dbReference type="PANTHER" id="PTHR11839">
    <property type="entry name" value="UDP/ADP-SUGAR PYROPHOSPHATASE"/>
    <property type="match status" value="1"/>
</dbReference>
<dbReference type="Proteomes" id="UP001218788">
    <property type="component" value="Unassembled WGS sequence"/>
</dbReference>
<evidence type="ECO:0000256" key="7">
    <source>
        <dbReference type="ARBA" id="ARBA00032272"/>
    </source>
</evidence>
<dbReference type="CDD" id="cd24161">
    <property type="entry name" value="NUDIX_ADPRase_Ndx2"/>
    <property type="match status" value="1"/>
</dbReference>
<dbReference type="PROSITE" id="PS51462">
    <property type="entry name" value="NUDIX"/>
    <property type="match status" value="1"/>
</dbReference>
<accession>A0ABT5L3T3</accession>
<dbReference type="InterPro" id="IPR015797">
    <property type="entry name" value="NUDIX_hydrolase-like_dom_sf"/>
</dbReference>
<evidence type="ECO:0000256" key="2">
    <source>
        <dbReference type="ARBA" id="ARBA00001946"/>
    </source>
</evidence>
<sequence length="185" mass="20792">MSNTYPDDEIQTLDSKVVYQNRWMTVREDAIGRDDGYRGIYGVIDKPDFVVVIALSGDDVYLVEQYRYPVKGRHLEFPQGAKEGAESFDALSVAKAELREECGLLADNWQYVGEQFLAYGMCSQRYHIFVATELTGTSQALEDEEQGLIVHKMPLAQLKQRIVSGEMMDATTCNAFGLATLKGFL</sequence>
<evidence type="ECO:0000256" key="4">
    <source>
        <dbReference type="ARBA" id="ARBA00016377"/>
    </source>
</evidence>
<keyword evidence="5 9" id="KW-0378">Hydrolase</keyword>
<protein>
    <recommendedName>
        <fullName evidence="4">GDP-mannose pyrophosphatase</fullName>
    </recommendedName>
    <alternativeName>
        <fullName evidence="6">GDP-mannose hydrolase</fullName>
    </alternativeName>
    <alternativeName>
        <fullName evidence="7">GDPMK</fullName>
    </alternativeName>
</protein>
<dbReference type="RefSeq" id="WP_273641154.1">
    <property type="nucleotide sequence ID" value="NZ_JAQQXP010000001.1"/>
</dbReference>
<evidence type="ECO:0000256" key="1">
    <source>
        <dbReference type="ARBA" id="ARBA00000847"/>
    </source>
</evidence>
<dbReference type="EMBL" id="JAQQXP010000001">
    <property type="protein sequence ID" value="MDC8831700.1"/>
    <property type="molecule type" value="Genomic_DNA"/>
</dbReference>
<dbReference type="Gene3D" id="3.90.79.10">
    <property type="entry name" value="Nucleoside Triphosphate Pyrophosphohydrolase"/>
    <property type="match status" value="1"/>
</dbReference>
<dbReference type="InterPro" id="IPR000086">
    <property type="entry name" value="NUDIX_hydrolase_dom"/>
</dbReference>
<dbReference type="Pfam" id="PF00293">
    <property type="entry name" value="NUDIX"/>
    <property type="match status" value="1"/>
</dbReference>
<comment type="catalytic activity">
    <reaction evidence="1">
        <text>GDP-alpha-D-mannose + H2O = alpha-D-mannose 1-phosphate + GMP + 2 H(+)</text>
        <dbReference type="Rhea" id="RHEA:27978"/>
        <dbReference type="ChEBI" id="CHEBI:15377"/>
        <dbReference type="ChEBI" id="CHEBI:15378"/>
        <dbReference type="ChEBI" id="CHEBI:57527"/>
        <dbReference type="ChEBI" id="CHEBI:58115"/>
        <dbReference type="ChEBI" id="CHEBI:58409"/>
    </reaction>
</comment>